<name>A0A6P2DGT7_9BACT</name>
<dbReference type="AlphaFoldDB" id="A0A6P2DGT7"/>
<dbReference type="PROSITE" id="PS51257">
    <property type="entry name" value="PROKAR_LIPOPROTEIN"/>
    <property type="match status" value="1"/>
</dbReference>
<gene>
    <name evidence="1" type="ORF">SOIL9_79890</name>
</gene>
<dbReference type="Proteomes" id="UP000464178">
    <property type="component" value="Chromosome"/>
</dbReference>
<dbReference type="EMBL" id="LR593886">
    <property type="protein sequence ID" value="VTS01020.1"/>
    <property type="molecule type" value="Genomic_DNA"/>
</dbReference>
<evidence type="ECO:0000313" key="1">
    <source>
        <dbReference type="EMBL" id="VTS01020.1"/>
    </source>
</evidence>
<accession>A0A6P2DGT7</accession>
<sequence>MSRVLWSILPIAAIALTGCGSGPKLYPLSGKVLFNDSPVAPKDGEIAFVEFTADKGAGNTSAHLPRGTIGPDGTYTVSTNNQPGIEAGAWTVRVVYNKPDEAGLKKSAYAPPLSLIAAKYSDFGASGFKVTAGPDAPKAPDFKVSSK</sequence>
<reference evidence="1 2" key="1">
    <citation type="submission" date="2019-05" db="EMBL/GenBank/DDBJ databases">
        <authorList>
            <consortium name="Science for Life Laboratories"/>
        </authorList>
    </citation>
    <scope>NUCLEOTIDE SEQUENCE [LARGE SCALE GENOMIC DNA]</scope>
    <source>
        <strain evidence="1">Soil9</strain>
    </source>
</reference>
<organism evidence="1 2">
    <name type="scientific">Gemmata massiliana</name>
    <dbReference type="NCBI Taxonomy" id="1210884"/>
    <lineage>
        <taxon>Bacteria</taxon>
        <taxon>Pseudomonadati</taxon>
        <taxon>Planctomycetota</taxon>
        <taxon>Planctomycetia</taxon>
        <taxon>Gemmatales</taxon>
        <taxon>Gemmataceae</taxon>
        <taxon>Gemmata</taxon>
    </lineage>
</organism>
<dbReference type="KEGG" id="gms:SOIL9_79890"/>
<evidence type="ECO:0000313" key="2">
    <source>
        <dbReference type="Proteomes" id="UP000464178"/>
    </source>
</evidence>
<dbReference type="RefSeq" id="WP_162672331.1">
    <property type="nucleotide sequence ID" value="NZ_LR593886.1"/>
</dbReference>
<protein>
    <submittedName>
        <fullName evidence="1">Uncharacterized protein</fullName>
    </submittedName>
</protein>
<proteinExistence type="predicted"/>
<keyword evidence="2" id="KW-1185">Reference proteome</keyword>